<dbReference type="InterPro" id="IPR019405">
    <property type="entry name" value="Lactonase_7-beta_prop"/>
</dbReference>
<dbReference type="Gene3D" id="2.130.10.10">
    <property type="entry name" value="YVTN repeat-like/Quinoprotein amine dehydrogenase"/>
    <property type="match status" value="1"/>
</dbReference>
<dbReference type="SUPFAM" id="SSF51004">
    <property type="entry name" value="C-terminal (heme d1) domain of cytochrome cd1-nitrite reductase"/>
    <property type="match status" value="1"/>
</dbReference>
<accession>A0A285VRM8</accession>
<dbReference type="RefSeq" id="WP_097188600.1">
    <property type="nucleotide sequence ID" value="NZ_OBQK01000008.1"/>
</dbReference>
<evidence type="ECO:0000256" key="1">
    <source>
        <dbReference type="ARBA" id="ARBA00005564"/>
    </source>
</evidence>
<comment type="similarity">
    <text evidence="1">Belongs to the cycloisomerase 2 family.</text>
</comment>
<proteinExistence type="inferred from homology"/>
<dbReference type="EMBL" id="OBQK01000008">
    <property type="protein sequence ID" value="SOC56603.1"/>
    <property type="molecule type" value="Genomic_DNA"/>
</dbReference>
<evidence type="ECO:0000313" key="3">
    <source>
        <dbReference type="Proteomes" id="UP000219688"/>
    </source>
</evidence>
<dbReference type="AlphaFoldDB" id="A0A285VRM8"/>
<dbReference type="Proteomes" id="UP000219688">
    <property type="component" value="Unassembled WGS sequence"/>
</dbReference>
<evidence type="ECO:0000313" key="2">
    <source>
        <dbReference type="EMBL" id="SOC56603.1"/>
    </source>
</evidence>
<sequence length="332" mass="34835">MTTLYLGGYTTDQPPATSGLARVSWTHDGFGEVERLEGPGDPSWLVRVSDAELYAVGEGDPGKVTRVRPGEGVVAEASAGGQGTAHLALSPDRRWLVASNYVAGSVALVAVGADGSLELVDELGFEGRGPHERQDAPHAHQAVFLDDERLLVCDLGTDEVHEVSVGDGRLRHTGDIDLPRGSGPRHLALAPGRDDLLWVVGELDQTVHTVRRGDGGWTVAGTVSTAPEGPGPGETTAAGIVVSPDGSHVYVSTRGTDTVSVLAGGEDGTLTLRQQVVTGHWPRFIGWIPGEEGRHLLVAAEKEGSVDVWAVDEGLLEETGHSLAWSAPTWVG</sequence>
<dbReference type="InterPro" id="IPR050282">
    <property type="entry name" value="Cycloisomerase_2"/>
</dbReference>
<reference evidence="3" key="1">
    <citation type="submission" date="2017-08" db="EMBL/GenBank/DDBJ databases">
        <authorList>
            <person name="Varghese N."/>
            <person name="Submissions S."/>
        </authorList>
    </citation>
    <scope>NUCLEOTIDE SEQUENCE [LARGE SCALE GENOMIC DNA]</scope>
    <source>
        <strain evidence="3">USBA17B2</strain>
    </source>
</reference>
<organism evidence="2 3">
    <name type="scientific">Ornithinimicrobium cerasi</name>
    <dbReference type="NCBI Taxonomy" id="2248773"/>
    <lineage>
        <taxon>Bacteria</taxon>
        <taxon>Bacillati</taxon>
        <taxon>Actinomycetota</taxon>
        <taxon>Actinomycetes</taxon>
        <taxon>Micrococcales</taxon>
        <taxon>Ornithinimicrobiaceae</taxon>
        <taxon>Ornithinimicrobium</taxon>
    </lineage>
</organism>
<dbReference type="PANTHER" id="PTHR30344">
    <property type="entry name" value="6-PHOSPHOGLUCONOLACTONASE-RELATED"/>
    <property type="match status" value="1"/>
</dbReference>
<gene>
    <name evidence="2" type="ORF">SAMN05421879_10854</name>
</gene>
<dbReference type="InterPro" id="IPR011048">
    <property type="entry name" value="Haem_d1_sf"/>
</dbReference>
<keyword evidence="3" id="KW-1185">Reference proteome</keyword>
<dbReference type="InterPro" id="IPR015943">
    <property type="entry name" value="WD40/YVTN_repeat-like_dom_sf"/>
</dbReference>
<dbReference type="GO" id="GO:0017057">
    <property type="term" value="F:6-phosphogluconolactonase activity"/>
    <property type="evidence" value="ECO:0007669"/>
    <property type="project" value="TreeGrafter"/>
</dbReference>
<dbReference type="Pfam" id="PF10282">
    <property type="entry name" value="Lactonase"/>
    <property type="match status" value="1"/>
</dbReference>
<name>A0A285VRM8_9MICO</name>
<dbReference type="PANTHER" id="PTHR30344:SF1">
    <property type="entry name" value="6-PHOSPHOGLUCONOLACTONASE"/>
    <property type="match status" value="1"/>
</dbReference>
<protein>
    <submittedName>
        <fullName evidence="2">6-phosphogluconolactonase</fullName>
    </submittedName>
</protein>